<dbReference type="EMBL" id="JACRSO010000003">
    <property type="protein sequence ID" value="MBC8529537.1"/>
    <property type="molecule type" value="Genomic_DNA"/>
</dbReference>
<keyword evidence="3" id="KW-1185">Reference proteome</keyword>
<feature type="coiled-coil region" evidence="1">
    <location>
        <begin position="20"/>
        <end position="54"/>
    </location>
</feature>
<name>A0A926D0X5_9FIRM</name>
<evidence type="ECO:0000313" key="2">
    <source>
        <dbReference type="EMBL" id="MBC8529537.1"/>
    </source>
</evidence>
<sequence>MNRSFLQAFGLNKDAIDQILDACGAQINALKKQLTKLSERNRALQAGLDAANARLAGYEAMDLGGLQQELMRERALRKLEQRRRILARNLMMAGCMDADYILLAMGEAQPSEDWLLDDPEAFTRAARRKYGAYFATEPQGRPLKTAGNEPGPR</sequence>
<proteinExistence type="predicted"/>
<dbReference type="Pfam" id="PF06810">
    <property type="entry name" value="Phage_scaffold"/>
    <property type="match status" value="1"/>
</dbReference>
<gene>
    <name evidence="2" type="ORF">H8699_08880</name>
</gene>
<dbReference type="Proteomes" id="UP000654279">
    <property type="component" value="Unassembled WGS sequence"/>
</dbReference>
<evidence type="ECO:0000313" key="3">
    <source>
        <dbReference type="Proteomes" id="UP000654279"/>
    </source>
</evidence>
<dbReference type="AlphaFoldDB" id="A0A926D0X5"/>
<reference evidence="2" key="1">
    <citation type="submission" date="2020-08" db="EMBL/GenBank/DDBJ databases">
        <title>Genome public.</title>
        <authorList>
            <person name="Liu C."/>
            <person name="Sun Q."/>
        </authorList>
    </citation>
    <scope>NUCLEOTIDE SEQUENCE</scope>
    <source>
        <strain evidence="2">NSJ-44</strain>
    </source>
</reference>
<accession>A0A926D0X5</accession>
<keyword evidence="1" id="KW-0175">Coiled coil</keyword>
<comment type="caution">
    <text evidence="2">The sequence shown here is derived from an EMBL/GenBank/DDBJ whole genome shotgun (WGS) entry which is preliminary data.</text>
</comment>
<organism evidence="2 3">
    <name type="scientific">Luoshenia tenuis</name>
    <dbReference type="NCBI Taxonomy" id="2763654"/>
    <lineage>
        <taxon>Bacteria</taxon>
        <taxon>Bacillati</taxon>
        <taxon>Bacillota</taxon>
        <taxon>Clostridia</taxon>
        <taxon>Christensenellales</taxon>
        <taxon>Christensenellaceae</taxon>
        <taxon>Luoshenia</taxon>
    </lineage>
</organism>
<dbReference type="RefSeq" id="WP_249285366.1">
    <property type="nucleotide sequence ID" value="NZ_JACRSO010000003.1"/>
</dbReference>
<protein>
    <submittedName>
        <fullName evidence="2">Uncharacterized protein</fullName>
    </submittedName>
</protein>
<dbReference type="InterPro" id="IPR009636">
    <property type="entry name" value="SCAF"/>
</dbReference>
<evidence type="ECO:0000256" key="1">
    <source>
        <dbReference type="SAM" id="Coils"/>
    </source>
</evidence>